<dbReference type="EMBL" id="CP028519">
    <property type="protein sequence ID" value="AVY94824.1"/>
    <property type="molecule type" value="Genomic_DNA"/>
</dbReference>
<reference evidence="1 2" key="1">
    <citation type="submission" date="2018-04" db="EMBL/GenBank/DDBJ databases">
        <title>Denitrifier Microvirgula.</title>
        <authorList>
            <person name="Anderson E."/>
            <person name="Jang J."/>
            <person name="Ishii S."/>
        </authorList>
    </citation>
    <scope>NUCLEOTIDE SEQUENCE [LARGE SCALE GENOMIC DNA]</scope>
    <source>
        <strain evidence="1 2">BE2.4</strain>
    </source>
</reference>
<gene>
    <name evidence="1" type="ORF">DAI18_12825</name>
</gene>
<evidence type="ECO:0008006" key="3">
    <source>
        <dbReference type="Google" id="ProtNLM"/>
    </source>
</evidence>
<name>A0A2S0PBQ8_9NEIS</name>
<keyword evidence="2" id="KW-1185">Reference proteome</keyword>
<proteinExistence type="predicted"/>
<dbReference type="RefSeq" id="WP_107889616.1">
    <property type="nucleotide sequence ID" value="NZ_CP028519.1"/>
</dbReference>
<organism evidence="1 2">
    <name type="scientific">Microvirgula aerodenitrificans</name>
    <dbReference type="NCBI Taxonomy" id="57480"/>
    <lineage>
        <taxon>Bacteria</taxon>
        <taxon>Pseudomonadati</taxon>
        <taxon>Pseudomonadota</taxon>
        <taxon>Betaproteobacteria</taxon>
        <taxon>Neisseriales</taxon>
        <taxon>Aquaspirillaceae</taxon>
        <taxon>Microvirgula</taxon>
    </lineage>
</organism>
<evidence type="ECO:0000313" key="1">
    <source>
        <dbReference type="EMBL" id="AVY94824.1"/>
    </source>
</evidence>
<sequence length="114" mass="11372">MDFILLPGNAIEVFMAPGFMLHIAPDIEVKMPGRIVFSIDGLFREAGLCMMGKGVAGQLRTGSGTGSNGSGNGLPQGGVMLVSKQATILVADGGGAAKKAAAGVAVGTLDRGLA</sequence>
<dbReference type="KEGG" id="maer:DAI18_12825"/>
<protein>
    <recommendedName>
        <fullName evidence="3">AIM24 family protein</fullName>
    </recommendedName>
</protein>
<evidence type="ECO:0000313" key="2">
    <source>
        <dbReference type="Proteomes" id="UP000244173"/>
    </source>
</evidence>
<dbReference type="Proteomes" id="UP000244173">
    <property type="component" value="Chromosome"/>
</dbReference>
<accession>A0A2S0PBQ8</accession>
<dbReference type="AlphaFoldDB" id="A0A2S0PBQ8"/>